<feature type="compositionally biased region" description="Low complexity" evidence="2">
    <location>
        <begin position="39"/>
        <end position="63"/>
    </location>
</feature>
<gene>
    <name evidence="5" type="ORF">CONPUDRAFT_130315</name>
</gene>
<protein>
    <recommendedName>
        <fullName evidence="7">Ubinuclein middle domain-containing protein</fullName>
    </recommendedName>
</protein>
<dbReference type="InterPro" id="IPR014840">
    <property type="entry name" value="HRD"/>
</dbReference>
<reference evidence="6" key="1">
    <citation type="journal article" date="2012" name="Science">
        <title>The Paleozoic origin of enzymatic lignin decomposition reconstructed from 31 fungal genomes.</title>
        <authorList>
            <person name="Floudas D."/>
            <person name="Binder M."/>
            <person name="Riley R."/>
            <person name="Barry K."/>
            <person name="Blanchette R.A."/>
            <person name="Henrissat B."/>
            <person name="Martinez A.T."/>
            <person name="Otillar R."/>
            <person name="Spatafora J.W."/>
            <person name="Yadav J.S."/>
            <person name="Aerts A."/>
            <person name="Benoit I."/>
            <person name="Boyd A."/>
            <person name="Carlson A."/>
            <person name="Copeland A."/>
            <person name="Coutinho P.M."/>
            <person name="de Vries R.P."/>
            <person name="Ferreira P."/>
            <person name="Findley K."/>
            <person name="Foster B."/>
            <person name="Gaskell J."/>
            <person name="Glotzer D."/>
            <person name="Gorecki P."/>
            <person name="Heitman J."/>
            <person name="Hesse C."/>
            <person name="Hori C."/>
            <person name="Igarashi K."/>
            <person name="Jurgens J.A."/>
            <person name="Kallen N."/>
            <person name="Kersten P."/>
            <person name="Kohler A."/>
            <person name="Kuees U."/>
            <person name="Kumar T.K.A."/>
            <person name="Kuo A."/>
            <person name="LaButti K."/>
            <person name="Larrondo L.F."/>
            <person name="Lindquist E."/>
            <person name="Ling A."/>
            <person name="Lombard V."/>
            <person name="Lucas S."/>
            <person name="Lundell T."/>
            <person name="Martin R."/>
            <person name="McLaughlin D.J."/>
            <person name="Morgenstern I."/>
            <person name="Morin E."/>
            <person name="Murat C."/>
            <person name="Nagy L.G."/>
            <person name="Nolan M."/>
            <person name="Ohm R.A."/>
            <person name="Patyshakuliyeva A."/>
            <person name="Rokas A."/>
            <person name="Ruiz-Duenas F.J."/>
            <person name="Sabat G."/>
            <person name="Salamov A."/>
            <person name="Samejima M."/>
            <person name="Schmutz J."/>
            <person name="Slot J.C."/>
            <person name="St John F."/>
            <person name="Stenlid J."/>
            <person name="Sun H."/>
            <person name="Sun S."/>
            <person name="Syed K."/>
            <person name="Tsang A."/>
            <person name="Wiebenga A."/>
            <person name="Young D."/>
            <person name="Pisabarro A."/>
            <person name="Eastwood D.C."/>
            <person name="Martin F."/>
            <person name="Cullen D."/>
            <person name="Grigoriev I.V."/>
            <person name="Hibbett D.S."/>
        </authorList>
    </citation>
    <scope>NUCLEOTIDE SEQUENCE [LARGE SCALE GENOMIC DNA]</scope>
    <source>
        <strain evidence="6">RWD-64-598 SS2</strain>
    </source>
</reference>
<name>A0A5M3MDJ3_CONPW</name>
<evidence type="ECO:0000259" key="3">
    <source>
        <dbReference type="Pfam" id="PF08729"/>
    </source>
</evidence>
<comment type="caution">
    <text evidence="5">The sequence shown here is derived from an EMBL/GenBank/DDBJ whole genome shotgun (WGS) entry which is preliminary data.</text>
</comment>
<dbReference type="Proteomes" id="UP000053558">
    <property type="component" value="Unassembled WGS sequence"/>
</dbReference>
<feature type="compositionally biased region" description="Acidic residues" evidence="2">
    <location>
        <begin position="96"/>
        <end position="154"/>
    </location>
</feature>
<feature type="domain" description="Hpc2-related" evidence="3">
    <location>
        <begin position="315"/>
        <end position="363"/>
    </location>
</feature>
<keyword evidence="1" id="KW-0597">Phosphoprotein</keyword>
<feature type="compositionally biased region" description="Pro residues" evidence="2">
    <location>
        <begin position="230"/>
        <end position="244"/>
    </location>
</feature>
<dbReference type="AlphaFoldDB" id="A0A5M3MDJ3"/>
<evidence type="ECO:0000313" key="6">
    <source>
        <dbReference type="Proteomes" id="UP000053558"/>
    </source>
</evidence>
<dbReference type="GeneID" id="19200255"/>
<dbReference type="Pfam" id="PF14075">
    <property type="entry name" value="UBN_AB"/>
    <property type="match status" value="1"/>
</dbReference>
<dbReference type="InterPro" id="IPR026947">
    <property type="entry name" value="UBN_middle_dom"/>
</dbReference>
<accession>A0A5M3MDJ3</accession>
<feature type="compositionally biased region" description="Basic and acidic residues" evidence="2">
    <location>
        <begin position="261"/>
        <end position="271"/>
    </location>
</feature>
<dbReference type="OMA" id="HANRSKF"/>
<proteinExistence type="predicted"/>
<feature type="domain" description="Ubinuclein middle" evidence="4">
    <location>
        <begin position="448"/>
        <end position="702"/>
    </location>
</feature>
<keyword evidence="6" id="KW-1185">Reference proteome</keyword>
<feature type="region of interest" description="Disordered" evidence="2">
    <location>
        <begin position="39"/>
        <end position="336"/>
    </location>
</feature>
<dbReference type="OrthoDB" id="5576775at2759"/>
<evidence type="ECO:0000256" key="1">
    <source>
        <dbReference type="ARBA" id="ARBA00022553"/>
    </source>
</evidence>
<organism evidence="5 6">
    <name type="scientific">Coniophora puteana (strain RWD-64-598)</name>
    <name type="common">Brown rot fungus</name>
    <dbReference type="NCBI Taxonomy" id="741705"/>
    <lineage>
        <taxon>Eukaryota</taxon>
        <taxon>Fungi</taxon>
        <taxon>Dikarya</taxon>
        <taxon>Basidiomycota</taxon>
        <taxon>Agaricomycotina</taxon>
        <taxon>Agaricomycetes</taxon>
        <taxon>Agaricomycetidae</taxon>
        <taxon>Boletales</taxon>
        <taxon>Coniophorineae</taxon>
        <taxon>Coniophoraceae</taxon>
        <taxon>Coniophora</taxon>
    </lineage>
</organism>
<feature type="compositionally biased region" description="Low complexity" evidence="2">
    <location>
        <begin position="177"/>
        <end position="186"/>
    </location>
</feature>
<feature type="region of interest" description="Disordered" evidence="2">
    <location>
        <begin position="565"/>
        <end position="631"/>
    </location>
</feature>
<evidence type="ECO:0000313" key="5">
    <source>
        <dbReference type="EMBL" id="EIW76914.1"/>
    </source>
</evidence>
<dbReference type="Pfam" id="PF08729">
    <property type="entry name" value="HUN"/>
    <property type="match status" value="1"/>
</dbReference>
<feature type="compositionally biased region" description="Low complexity" evidence="2">
    <location>
        <begin position="594"/>
        <end position="608"/>
    </location>
</feature>
<evidence type="ECO:0000259" key="4">
    <source>
        <dbReference type="Pfam" id="PF14075"/>
    </source>
</evidence>
<evidence type="ECO:0000256" key="2">
    <source>
        <dbReference type="SAM" id="MobiDB-lite"/>
    </source>
</evidence>
<feature type="compositionally biased region" description="Low complexity" evidence="2">
    <location>
        <begin position="211"/>
        <end position="220"/>
    </location>
</feature>
<sequence>MSDDADVEMLDMLPSTPRVNFHHSAPISVPPIAARPIPVSVAPSASRPPLTTLRSTSSSSSSRGTVGAYPAEAGDVEPHLVSGDEGEGSRSGENESASEDEEEGEGEGEEGDEGEEAEGEGEEGEDGEEAEEAEEAEEGDEETDSEEEDDDDSVVEIPPPGQREPSAKPLTTPPAAVPVTSVASASDLPAPPMTAESDMTAVGTDTTEATKASSSKPSSKAVKKKGRPRSPSPGTPPPPPPPPLQTIRLEIRLGGPENYEVDVRALARETGQRPPSPALPTTHLGKHYATDVEHEGGAGGDGTGEGGTGPPEGAKRKRKKKNHASEYYDTADPFIDDSELAIDDRHYFAQTKQQGFYVSSGEVALLKDKTPARKPKSKKSPAHEVPGGANGTHAKPDPARENPVLSSLSVSAALVGSRQPGAPEGKRRKNYTVVEENGKKRKVVDIRDFKPELQTAFDDLKAAISNQTWENKSKFPPTLKPLLAEVALKAVHLGEYDDDFFNLMPVLFPYNRFTMSKLIKRLVFVDHVKILTDEQEKLLAQLAALTKEGFPRAKEEWERAVVQWEKRQEKRSDGTPVAGGPGSDIKDEEMAEPSATANALSTASALDGGADDGGEGREEGAGGMAGRDAHPPAQKYRLTEEMKQIIWQLVLLSNECCRLENEKNELEGNNQIVSEQGTRKVLYQKIVASFPPGWLNSGQISRDVSAMKKKLEKEAMEAEG</sequence>
<dbReference type="KEGG" id="cput:CONPUDRAFT_130315"/>
<feature type="region of interest" description="Disordered" evidence="2">
    <location>
        <begin position="368"/>
        <end position="403"/>
    </location>
</feature>
<feature type="compositionally biased region" description="Gly residues" evidence="2">
    <location>
        <begin position="297"/>
        <end position="310"/>
    </location>
</feature>
<dbReference type="EMBL" id="JH711585">
    <property type="protein sequence ID" value="EIW76914.1"/>
    <property type="molecule type" value="Genomic_DNA"/>
</dbReference>
<dbReference type="RefSeq" id="XP_007773229.1">
    <property type="nucleotide sequence ID" value="XM_007775039.1"/>
</dbReference>
<evidence type="ECO:0008006" key="7">
    <source>
        <dbReference type="Google" id="ProtNLM"/>
    </source>
</evidence>